<accession>A0A7J5AH43</accession>
<reference evidence="3 4" key="1">
    <citation type="submission" date="2019-09" db="EMBL/GenBank/DDBJ databases">
        <title>Flavobacterium sp. nov., isolated from glacier ice.</title>
        <authorList>
            <person name="Liu Q."/>
        </authorList>
    </citation>
    <scope>NUCLEOTIDE SEQUENCE [LARGE SCALE GENOMIC DNA]</scope>
    <source>
        <strain evidence="3 4">NBRC 112527</strain>
    </source>
</reference>
<dbReference type="OrthoDB" id="1261602at2"/>
<feature type="transmembrane region" description="Helical" evidence="1">
    <location>
        <begin position="38"/>
        <end position="59"/>
    </location>
</feature>
<evidence type="ECO:0000259" key="2">
    <source>
        <dbReference type="Pfam" id="PF00892"/>
    </source>
</evidence>
<organism evidence="3 4">
    <name type="scientific">Flavobacterium luteum</name>
    <dbReference type="NCBI Taxonomy" id="2026654"/>
    <lineage>
        <taxon>Bacteria</taxon>
        <taxon>Pseudomonadati</taxon>
        <taxon>Bacteroidota</taxon>
        <taxon>Flavobacteriia</taxon>
        <taxon>Flavobacteriales</taxon>
        <taxon>Flavobacteriaceae</taxon>
        <taxon>Flavobacterium</taxon>
    </lineage>
</organism>
<feature type="transmembrane region" description="Helical" evidence="1">
    <location>
        <begin position="224"/>
        <end position="244"/>
    </location>
</feature>
<dbReference type="EMBL" id="WAEM01000002">
    <property type="protein sequence ID" value="KAB1156914.1"/>
    <property type="molecule type" value="Genomic_DNA"/>
</dbReference>
<feature type="transmembrane region" description="Helical" evidence="1">
    <location>
        <begin position="161"/>
        <end position="180"/>
    </location>
</feature>
<dbReference type="InterPro" id="IPR037185">
    <property type="entry name" value="EmrE-like"/>
</dbReference>
<dbReference type="GO" id="GO:0016020">
    <property type="term" value="C:membrane"/>
    <property type="evidence" value="ECO:0007669"/>
    <property type="project" value="InterPro"/>
</dbReference>
<comment type="caution">
    <text evidence="3">The sequence shown here is derived from an EMBL/GenBank/DDBJ whole genome shotgun (WGS) entry which is preliminary data.</text>
</comment>
<gene>
    <name evidence="3" type="ORF">F6464_06070</name>
</gene>
<dbReference type="InterPro" id="IPR000620">
    <property type="entry name" value="EamA_dom"/>
</dbReference>
<feature type="domain" description="EamA" evidence="2">
    <location>
        <begin position="8"/>
        <end position="146"/>
    </location>
</feature>
<name>A0A7J5AH43_9FLAO</name>
<protein>
    <submittedName>
        <fullName evidence="3">EamA family transporter</fullName>
    </submittedName>
</protein>
<dbReference type="Proteomes" id="UP000490922">
    <property type="component" value="Unassembled WGS sequence"/>
</dbReference>
<evidence type="ECO:0000313" key="3">
    <source>
        <dbReference type="EMBL" id="KAB1156914.1"/>
    </source>
</evidence>
<feature type="transmembrane region" description="Helical" evidence="1">
    <location>
        <begin position="250"/>
        <end position="271"/>
    </location>
</feature>
<dbReference type="SUPFAM" id="SSF103481">
    <property type="entry name" value="Multidrug resistance efflux transporter EmrE"/>
    <property type="match status" value="2"/>
</dbReference>
<evidence type="ECO:0000256" key="1">
    <source>
        <dbReference type="SAM" id="Phobius"/>
    </source>
</evidence>
<sequence>MLKYETSIFLKIISGIFFLISGIVWKKVLMNGVKNYHYIFYRVLATIFFLVLASIYVQIYDHENRAIIFSTPTVLDWITCISICLFSFWGLYFYTNAMQTGRYSFVSSLQVLLSVFSFITSLIVYDETLSNSKYYALALIILGLLLHQREKLMQFQLSKEVVLVLLCSIFWGISFVFYLIPIQKFGVLNFSIILEICVLLSCVGLLFFKEKRLLPLKIDKQSMLLCLLMGFLVASGSLLSNFTLTQFPVSLNILIGLLFEILVLAIGLYFFREKLNTKDWLLIVLATIGGFLLLF</sequence>
<dbReference type="RefSeq" id="WP_151106908.1">
    <property type="nucleotide sequence ID" value="NZ_WAEM01000002.1"/>
</dbReference>
<feature type="transmembrane region" description="Helical" evidence="1">
    <location>
        <begin position="131"/>
        <end position="149"/>
    </location>
</feature>
<feature type="transmembrane region" description="Helical" evidence="1">
    <location>
        <begin position="6"/>
        <end position="26"/>
    </location>
</feature>
<keyword evidence="1" id="KW-0472">Membrane</keyword>
<feature type="transmembrane region" description="Helical" evidence="1">
    <location>
        <begin position="106"/>
        <end position="125"/>
    </location>
</feature>
<keyword evidence="4" id="KW-1185">Reference proteome</keyword>
<proteinExistence type="predicted"/>
<keyword evidence="1" id="KW-1133">Transmembrane helix</keyword>
<feature type="transmembrane region" description="Helical" evidence="1">
    <location>
        <begin position="278"/>
        <end position="294"/>
    </location>
</feature>
<dbReference type="Pfam" id="PF00892">
    <property type="entry name" value="EamA"/>
    <property type="match status" value="2"/>
</dbReference>
<feature type="transmembrane region" description="Helical" evidence="1">
    <location>
        <begin position="74"/>
        <end position="94"/>
    </location>
</feature>
<evidence type="ECO:0000313" key="4">
    <source>
        <dbReference type="Proteomes" id="UP000490922"/>
    </source>
</evidence>
<feature type="domain" description="EamA" evidence="2">
    <location>
        <begin position="160"/>
        <end position="294"/>
    </location>
</feature>
<feature type="transmembrane region" description="Helical" evidence="1">
    <location>
        <begin position="186"/>
        <end position="208"/>
    </location>
</feature>
<keyword evidence="1" id="KW-0812">Transmembrane</keyword>
<dbReference type="AlphaFoldDB" id="A0A7J5AH43"/>